<accession>A0ACA9KEJ3</accession>
<name>A0ACA9KEJ3_9GLOM</name>
<reference evidence="1" key="1">
    <citation type="submission" date="2021-06" db="EMBL/GenBank/DDBJ databases">
        <authorList>
            <person name="Kallberg Y."/>
            <person name="Tangrot J."/>
            <person name="Rosling A."/>
        </authorList>
    </citation>
    <scope>NUCLEOTIDE SEQUENCE</scope>
    <source>
        <strain evidence="1">28 12/20/2015</strain>
    </source>
</reference>
<evidence type="ECO:0000313" key="2">
    <source>
        <dbReference type="Proteomes" id="UP000789366"/>
    </source>
</evidence>
<dbReference type="EMBL" id="CAJVPW010000851">
    <property type="protein sequence ID" value="CAG8467750.1"/>
    <property type="molecule type" value="Genomic_DNA"/>
</dbReference>
<proteinExistence type="predicted"/>
<protein>
    <submittedName>
        <fullName evidence="1">1991_t:CDS:1</fullName>
    </submittedName>
</protein>
<keyword evidence="2" id="KW-1185">Reference proteome</keyword>
<comment type="caution">
    <text evidence="1">The sequence shown here is derived from an EMBL/GenBank/DDBJ whole genome shotgun (WGS) entry which is preliminary data.</text>
</comment>
<dbReference type="Proteomes" id="UP000789366">
    <property type="component" value="Unassembled WGS sequence"/>
</dbReference>
<sequence>MQSQLPPSYVLSNMLFFDHCWTGFWHYLKKVVENRYTAKCFYYKYKLYGRSDKLHNYVLTCDNWPVTKKNSYIIKVTSLTPKSCKKSLISSDQEQFKIVKNLYFHEFLKELASNYSPPSAKTLSTRIFNNSFLTYLAKKFKVMLSLTDITVALDDATNTENLNIDLLFEDELFEEPLEFDIEAISVAMDNEKLVIEEFFDVSTFKQNQEIIDEDLNSMTYIQKFSSTKNWLIDDIFFQSEA</sequence>
<evidence type="ECO:0000313" key="1">
    <source>
        <dbReference type="EMBL" id="CAG8467750.1"/>
    </source>
</evidence>
<organism evidence="1 2">
    <name type="scientific">Cetraspora pellucida</name>
    <dbReference type="NCBI Taxonomy" id="1433469"/>
    <lineage>
        <taxon>Eukaryota</taxon>
        <taxon>Fungi</taxon>
        <taxon>Fungi incertae sedis</taxon>
        <taxon>Mucoromycota</taxon>
        <taxon>Glomeromycotina</taxon>
        <taxon>Glomeromycetes</taxon>
        <taxon>Diversisporales</taxon>
        <taxon>Gigasporaceae</taxon>
        <taxon>Cetraspora</taxon>
    </lineage>
</organism>
<gene>
    <name evidence="1" type="ORF">SPELUC_LOCUS1551</name>
</gene>